<proteinExistence type="predicted"/>
<keyword evidence="3" id="KW-1185">Reference proteome</keyword>
<evidence type="ECO:0000313" key="2">
    <source>
        <dbReference type="Ensembl" id="ENSDNVP00000000582.1"/>
    </source>
</evidence>
<organism evidence="2 3">
    <name type="scientific">Dromaius novaehollandiae</name>
    <name type="common">Emu</name>
    <dbReference type="NCBI Taxonomy" id="8790"/>
    <lineage>
        <taxon>Eukaryota</taxon>
        <taxon>Metazoa</taxon>
        <taxon>Chordata</taxon>
        <taxon>Craniata</taxon>
        <taxon>Vertebrata</taxon>
        <taxon>Euteleostomi</taxon>
        <taxon>Archelosauria</taxon>
        <taxon>Archosauria</taxon>
        <taxon>Dinosauria</taxon>
        <taxon>Saurischia</taxon>
        <taxon>Theropoda</taxon>
        <taxon>Coelurosauria</taxon>
        <taxon>Aves</taxon>
        <taxon>Palaeognathae</taxon>
        <taxon>Casuariiformes</taxon>
        <taxon>Dromaiidae</taxon>
        <taxon>Dromaius</taxon>
    </lineage>
</organism>
<accession>A0A8C4IZS3</accession>
<dbReference type="AlphaFoldDB" id="A0A8C4IZS3"/>
<feature type="domain" description="BROMI N-terminal" evidence="1">
    <location>
        <begin position="33"/>
        <end position="119"/>
    </location>
</feature>
<reference evidence="2" key="1">
    <citation type="submission" date="2025-08" db="UniProtKB">
        <authorList>
            <consortium name="Ensembl"/>
        </authorList>
    </citation>
    <scope>IDENTIFICATION</scope>
</reference>
<evidence type="ECO:0000259" key="1">
    <source>
        <dbReference type="Pfam" id="PF23431"/>
    </source>
</evidence>
<dbReference type="Pfam" id="PF23431">
    <property type="entry name" value="BROMI_N"/>
    <property type="match status" value="1"/>
</dbReference>
<protein>
    <submittedName>
        <fullName evidence="2">TBC1 domain family member 32</fullName>
    </submittedName>
</protein>
<dbReference type="InterPro" id="IPR055391">
    <property type="entry name" value="BROMI_N"/>
</dbReference>
<dbReference type="Proteomes" id="UP000694423">
    <property type="component" value="Unplaced"/>
</dbReference>
<dbReference type="Ensembl" id="ENSDNVT00000000718.1">
    <property type="protein sequence ID" value="ENSDNVP00000000582.1"/>
    <property type="gene ID" value="ENSDNVG00000000453.1"/>
</dbReference>
<reference evidence="2" key="2">
    <citation type="submission" date="2025-09" db="UniProtKB">
        <authorList>
            <consortium name="Ensembl"/>
        </authorList>
    </citation>
    <scope>IDENTIFICATION</scope>
</reference>
<evidence type="ECO:0000313" key="3">
    <source>
        <dbReference type="Proteomes" id="UP000694423"/>
    </source>
</evidence>
<name>A0A8C4IZS3_DRONO</name>
<sequence length="168" mass="19444">GPCETRRRRRLLRAVARRDAPGARTRRAASAASYEFVKYLRQYINNTLGSVIEEETEKCTSAQNQGEVSGYDTLVQRVTKKTRESKEYREMMLALKNVMMVVVESLINKFEEDRMHNKELDSKTYKECQSGYYTDNCSDSDSSFNQVQCVFCLCYEISMKLKICKVPV</sequence>